<evidence type="ECO:0000256" key="2">
    <source>
        <dbReference type="ARBA" id="ARBA00010876"/>
    </source>
</evidence>
<dbReference type="GO" id="GO:0003723">
    <property type="term" value="F:RNA binding"/>
    <property type="evidence" value="ECO:0007669"/>
    <property type="project" value="UniProtKB-KW"/>
</dbReference>
<comment type="caution">
    <text evidence="9">The sequence shown here is derived from an EMBL/GenBank/DDBJ whole genome shotgun (WGS) entry which is preliminary data.</text>
</comment>
<dbReference type="InterPro" id="IPR006224">
    <property type="entry name" value="PsdUridine_synth_RluA-like_CS"/>
</dbReference>
<dbReference type="InterPro" id="IPR002942">
    <property type="entry name" value="S4_RNA-bd"/>
</dbReference>
<evidence type="ECO:0000256" key="7">
    <source>
        <dbReference type="RuleBase" id="RU362028"/>
    </source>
</evidence>
<dbReference type="RefSeq" id="WP_190258513.1">
    <property type="nucleotide sequence ID" value="NZ_QFGA01000002.1"/>
</dbReference>
<dbReference type="GO" id="GO:0120159">
    <property type="term" value="F:rRNA pseudouridine synthase activity"/>
    <property type="evidence" value="ECO:0007669"/>
    <property type="project" value="UniProtKB-ARBA"/>
</dbReference>
<reference evidence="9 10" key="1">
    <citation type="journal article" date="2018" name="Environ. Microbiol.">
        <title>Novel energy conservation strategies and behaviour of Pelotomaculum schinkii driving syntrophic propionate catabolism.</title>
        <authorList>
            <person name="Hidalgo-Ahumada C.A.P."/>
            <person name="Nobu M.K."/>
            <person name="Narihiro T."/>
            <person name="Tamaki H."/>
            <person name="Liu W.T."/>
            <person name="Kamagata Y."/>
            <person name="Stams A.J.M."/>
            <person name="Imachi H."/>
            <person name="Sousa D.Z."/>
        </authorList>
    </citation>
    <scope>NUCLEOTIDE SEQUENCE [LARGE SCALE GENOMIC DNA]</scope>
    <source>
        <strain evidence="9 10">HH</strain>
    </source>
</reference>
<feature type="domain" description="RNA-binding S4" evidence="8">
    <location>
        <begin position="14"/>
        <end position="71"/>
    </location>
</feature>
<dbReference type="SUPFAM" id="SSF55174">
    <property type="entry name" value="Alpha-L RNA-binding motif"/>
    <property type="match status" value="1"/>
</dbReference>
<evidence type="ECO:0000256" key="3">
    <source>
        <dbReference type="ARBA" id="ARBA00022884"/>
    </source>
</evidence>
<evidence type="ECO:0000256" key="5">
    <source>
        <dbReference type="PIRSR" id="PIRSR606225-1"/>
    </source>
</evidence>
<dbReference type="CDD" id="cd02869">
    <property type="entry name" value="PseudoU_synth_RluA_like"/>
    <property type="match status" value="1"/>
</dbReference>
<dbReference type="PROSITE" id="PS50889">
    <property type="entry name" value="S4"/>
    <property type="match status" value="1"/>
</dbReference>
<dbReference type="InterPro" id="IPR050188">
    <property type="entry name" value="RluA_PseudoU_synthase"/>
</dbReference>
<keyword evidence="3 6" id="KW-0694">RNA-binding</keyword>
<proteinExistence type="inferred from homology"/>
<dbReference type="InterPro" id="IPR006145">
    <property type="entry name" value="PsdUridine_synth_RsuA/RluA"/>
</dbReference>
<dbReference type="Gene3D" id="3.10.290.10">
    <property type="entry name" value="RNA-binding S4 domain"/>
    <property type="match status" value="1"/>
</dbReference>
<dbReference type="CDD" id="cd00165">
    <property type="entry name" value="S4"/>
    <property type="match status" value="1"/>
</dbReference>
<dbReference type="Gene3D" id="3.30.2350.10">
    <property type="entry name" value="Pseudouridine synthase"/>
    <property type="match status" value="1"/>
</dbReference>
<dbReference type="PANTHER" id="PTHR21600:SF44">
    <property type="entry name" value="RIBOSOMAL LARGE SUBUNIT PSEUDOURIDINE SYNTHASE D"/>
    <property type="match status" value="1"/>
</dbReference>
<gene>
    <name evidence="9" type="primary">rluD_2</name>
    <name evidence="9" type="ORF">Psch_02818</name>
</gene>
<evidence type="ECO:0000256" key="1">
    <source>
        <dbReference type="ARBA" id="ARBA00000073"/>
    </source>
</evidence>
<dbReference type="InterPro" id="IPR020103">
    <property type="entry name" value="PsdUridine_synth_cat_dom_sf"/>
</dbReference>
<dbReference type="InterPro" id="IPR036986">
    <property type="entry name" value="S4_RNA-bd_sf"/>
</dbReference>
<keyword evidence="10" id="KW-1185">Reference proteome</keyword>
<comment type="catalytic activity">
    <reaction evidence="1 7">
        <text>a uridine in RNA = a pseudouridine in RNA</text>
        <dbReference type="Rhea" id="RHEA:48348"/>
        <dbReference type="Rhea" id="RHEA-COMP:12068"/>
        <dbReference type="Rhea" id="RHEA-COMP:12069"/>
        <dbReference type="ChEBI" id="CHEBI:65314"/>
        <dbReference type="ChEBI" id="CHEBI:65315"/>
    </reaction>
</comment>
<keyword evidence="4 7" id="KW-0413">Isomerase</keyword>
<evidence type="ECO:0000256" key="6">
    <source>
        <dbReference type="PROSITE-ProRule" id="PRU00182"/>
    </source>
</evidence>
<dbReference type="InterPro" id="IPR006225">
    <property type="entry name" value="PsdUridine_synth_RluC/D"/>
</dbReference>
<comment type="similarity">
    <text evidence="2 7">Belongs to the pseudouridine synthase RluA family.</text>
</comment>
<accession>A0A4Y7RBS4</accession>
<dbReference type="FunFam" id="3.30.2350.10:FF:000006">
    <property type="entry name" value="Pseudouridine synthase"/>
    <property type="match status" value="1"/>
</dbReference>
<evidence type="ECO:0000313" key="9">
    <source>
        <dbReference type="EMBL" id="TEB05777.1"/>
    </source>
</evidence>
<dbReference type="NCBIfam" id="TIGR00005">
    <property type="entry name" value="rluA_subfam"/>
    <property type="match status" value="1"/>
</dbReference>
<organism evidence="9 10">
    <name type="scientific">Pelotomaculum schinkii</name>
    <dbReference type="NCBI Taxonomy" id="78350"/>
    <lineage>
        <taxon>Bacteria</taxon>
        <taxon>Bacillati</taxon>
        <taxon>Bacillota</taxon>
        <taxon>Clostridia</taxon>
        <taxon>Eubacteriales</taxon>
        <taxon>Desulfotomaculaceae</taxon>
        <taxon>Pelotomaculum</taxon>
    </lineage>
</organism>
<evidence type="ECO:0000256" key="4">
    <source>
        <dbReference type="ARBA" id="ARBA00023235"/>
    </source>
</evidence>
<name>A0A4Y7RBS4_9FIRM</name>
<evidence type="ECO:0000313" key="10">
    <source>
        <dbReference type="Proteomes" id="UP000298324"/>
    </source>
</evidence>
<dbReference type="EMBL" id="QFGA01000002">
    <property type="protein sequence ID" value="TEB05777.1"/>
    <property type="molecule type" value="Genomic_DNA"/>
</dbReference>
<dbReference type="SMART" id="SM00363">
    <property type="entry name" value="S4"/>
    <property type="match status" value="1"/>
</dbReference>
<dbReference type="SUPFAM" id="SSF55120">
    <property type="entry name" value="Pseudouridine synthase"/>
    <property type="match status" value="1"/>
</dbReference>
<dbReference type="AlphaFoldDB" id="A0A4Y7RBS4"/>
<evidence type="ECO:0000259" key="8">
    <source>
        <dbReference type="SMART" id="SM00363"/>
    </source>
</evidence>
<feature type="active site" evidence="5">
    <location>
        <position position="137"/>
    </location>
</feature>
<dbReference type="PROSITE" id="PS01129">
    <property type="entry name" value="PSI_RLU"/>
    <property type="match status" value="1"/>
</dbReference>
<dbReference type="GO" id="GO:0000455">
    <property type="term" value="P:enzyme-directed rRNA pseudouridine synthesis"/>
    <property type="evidence" value="ECO:0007669"/>
    <property type="project" value="TreeGrafter"/>
</dbReference>
<dbReference type="Pfam" id="PF00849">
    <property type="entry name" value="PseudoU_synth_2"/>
    <property type="match status" value="1"/>
</dbReference>
<protein>
    <recommendedName>
        <fullName evidence="7">Pseudouridine synthase</fullName>
        <ecNumber evidence="7">5.4.99.-</ecNumber>
    </recommendedName>
</protein>
<dbReference type="Proteomes" id="UP000298324">
    <property type="component" value="Unassembled WGS sequence"/>
</dbReference>
<sequence length="310" mass="34644">MENSFTVDDEDAGKRLDVYLAEQVDELTRSYIQKLISERMATVNSQPARANCRLKPGDLVCLQTPELEALEVVAEPVALDIYYEDADVVVVNKPRGMVVHPAEGNYSGTLVNALLYHCRDLSGINGVMRPGIVHRLDKDTSGLLVAAKNDAAHASLAQQFKDRQVNRRYLALVHGRVKEKAGEVDAPIGRDPRDRQRMAVVQKNSKQAVTTYRVLGRYHGYTYLELKLKTGRTHQIRVHMSFIGYPVVGDPKYGPARAHFNLHGQFLHAGLLGFSHPRSGRYLEFKAPLPKVLQDVLDHLTPEEACEPGE</sequence>
<dbReference type="PANTHER" id="PTHR21600">
    <property type="entry name" value="MITOCHONDRIAL RNA PSEUDOURIDINE SYNTHASE"/>
    <property type="match status" value="1"/>
</dbReference>
<dbReference type="EC" id="5.4.99.-" evidence="7"/>
<comment type="function">
    <text evidence="7">Responsible for synthesis of pseudouridine from uracil.</text>
</comment>